<proteinExistence type="inferred from homology"/>
<dbReference type="InterPro" id="IPR038219">
    <property type="entry name" value="Sep15/SelM_sf"/>
</dbReference>
<reference evidence="4 5" key="1">
    <citation type="journal article" date="2018" name="Mol. Biol. Evol.">
        <title>Analysis of the draft genome of the red seaweed Gracilariopsis chorda provides insights into genome size evolution in Rhodophyta.</title>
        <authorList>
            <person name="Lee J."/>
            <person name="Yang E.C."/>
            <person name="Graf L."/>
            <person name="Yang J.H."/>
            <person name="Qiu H."/>
            <person name="Zel Zion U."/>
            <person name="Chan C.X."/>
            <person name="Stephens T.G."/>
            <person name="Weber A.P.M."/>
            <person name="Boo G.H."/>
            <person name="Boo S.M."/>
            <person name="Kim K.M."/>
            <person name="Shin Y."/>
            <person name="Jung M."/>
            <person name="Lee S.J."/>
            <person name="Yim H.S."/>
            <person name="Lee J.H."/>
            <person name="Bhattacharya D."/>
            <person name="Yoon H.S."/>
        </authorList>
    </citation>
    <scope>NUCLEOTIDE SEQUENCE [LARGE SCALE GENOMIC DNA]</scope>
    <source>
        <strain evidence="4 5">SKKU-2015</strain>
        <tissue evidence="4">Whole body</tissue>
    </source>
</reference>
<feature type="domain" description="Selenoprotein F/M" evidence="3">
    <location>
        <begin position="89"/>
        <end position="157"/>
    </location>
</feature>
<dbReference type="Proteomes" id="UP000247409">
    <property type="component" value="Unassembled WGS sequence"/>
</dbReference>
<evidence type="ECO:0000256" key="1">
    <source>
        <dbReference type="ARBA" id="ARBA00005742"/>
    </source>
</evidence>
<name>A0A2V3IDU8_9FLOR</name>
<dbReference type="Pfam" id="PF08806">
    <property type="entry name" value="Sep15_SelM"/>
    <property type="match status" value="1"/>
</dbReference>
<dbReference type="SUPFAM" id="SSF52833">
    <property type="entry name" value="Thioredoxin-like"/>
    <property type="match status" value="1"/>
</dbReference>
<comment type="caution">
    <text evidence="4">The sequence shown here is derived from an EMBL/GenBank/DDBJ whole genome shotgun (WGS) entry which is preliminary data.</text>
</comment>
<comment type="similarity">
    <text evidence="1">Belongs to the selenoprotein M/F family.</text>
</comment>
<dbReference type="EMBL" id="NBIV01000337">
    <property type="protein sequence ID" value="PXF40244.1"/>
    <property type="molecule type" value="Genomic_DNA"/>
</dbReference>
<dbReference type="OrthoDB" id="25165at2759"/>
<evidence type="ECO:0000313" key="4">
    <source>
        <dbReference type="EMBL" id="PXF40244.1"/>
    </source>
</evidence>
<sequence length="178" mass="19886">MSLNVAREVIRLTASTRQRRFISIAVLTLMFVAVFMSQGNEANSITVLRPTLGEAQGDKQLKPVAADSVPSVKSETVEAGSDGVKRTAKIVTCPRCRLNSLPMVKKFVYDHAKHFEPALKVDFILGRDPVLFLYEDDKEVSKIDLADYDWKKIIKKLDTFGIKPTTETSEIREALDGK</sequence>
<protein>
    <recommendedName>
        <fullName evidence="3">Selenoprotein F/M domain-containing protein</fullName>
    </recommendedName>
</protein>
<evidence type="ECO:0000313" key="5">
    <source>
        <dbReference type="Proteomes" id="UP000247409"/>
    </source>
</evidence>
<dbReference type="InterPro" id="IPR014912">
    <property type="entry name" value="Sep15_SelM_dom"/>
</dbReference>
<accession>A0A2V3IDU8</accession>
<evidence type="ECO:0000259" key="3">
    <source>
        <dbReference type="Pfam" id="PF08806"/>
    </source>
</evidence>
<organism evidence="4 5">
    <name type="scientific">Gracilariopsis chorda</name>
    <dbReference type="NCBI Taxonomy" id="448386"/>
    <lineage>
        <taxon>Eukaryota</taxon>
        <taxon>Rhodophyta</taxon>
        <taxon>Florideophyceae</taxon>
        <taxon>Rhodymeniophycidae</taxon>
        <taxon>Gracilariales</taxon>
        <taxon>Gracilariaceae</taxon>
        <taxon>Gracilariopsis</taxon>
    </lineage>
</organism>
<keyword evidence="2" id="KW-1133">Transmembrane helix</keyword>
<feature type="transmembrane region" description="Helical" evidence="2">
    <location>
        <begin position="21"/>
        <end position="39"/>
    </location>
</feature>
<evidence type="ECO:0000256" key="2">
    <source>
        <dbReference type="SAM" id="Phobius"/>
    </source>
</evidence>
<gene>
    <name evidence="4" type="ORF">BWQ96_10048</name>
</gene>
<keyword evidence="5" id="KW-1185">Reference proteome</keyword>
<keyword evidence="2" id="KW-0472">Membrane</keyword>
<dbReference type="Gene3D" id="3.40.30.50">
    <property type="entry name" value="Sep15/SelM thioredoxin-like domain, active-site redox motif"/>
    <property type="match status" value="1"/>
</dbReference>
<keyword evidence="2" id="KW-0812">Transmembrane</keyword>
<dbReference type="InterPro" id="IPR036249">
    <property type="entry name" value="Thioredoxin-like_sf"/>
</dbReference>
<dbReference type="AlphaFoldDB" id="A0A2V3IDU8"/>